<keyword evidence="9 10" id="KW-0472">Membrane</keyword>
<dbReference type="GeneID" id="14886761"/>
<dbReference type="GO" id="GO:0004168">
    <property type="term" value="F:dolichol kinase activity"/>
    <property type="evidence" value="ECO:0007669"/>
    <property type="project" value="UniProtKB-EC"/>
</dbReference>
<feature type="transmembrane region" description="Helical" evidence="10">
    <location>
        <begin position="12"/>
        <end position="30"/>
    </location>
</feature>
<dbReference type="EC" id="2.7.1.108" evidence="3"/>
<keyword evidence="12" id="KW-1185">Reference proteome</keyword>
<dbReference type="KEGG" id="eiv:EIN_410930"/>
<sequence length="298" mass="34155">MVVMSYQSTTVQTLHLLALIFSFINSLFILSNCRVTRYHVPFTYCEFWTHVAVLVFLYLTPTVHSPNFSIPYYVNFVVKHPDVILTWSFLMVMMTIISLIPRQNIYVSVQRKSFHFVAGVIFTVGIKTDVLVLQQLCSFFLIGFLIVDFARAKFFPRSALSTLFEKFGDSHQDPKLSAGFPAFLLLYVNTIPLFFYHTRFHQIIAASIITVDVGDAFAAIFGSYFGRKFPIKRCGNKTLIGTVAFVFTAFCCAKFTNWYLRLLVPQWRLFLFSAASGLMELTCENDNLILPFFGLLFV</sequence>
<dbReference type="Proteomes" id="UP000014680">
    <property type="component" value="Unassembled WGS sequence"/>
</dbReference>
<keyword evidence="4" id="KW-0808">Transferase</keyword>
<dbReference type="OMA" id="YDFEFIW"/>
<dbReference type="PANTHER" id="PTHR13205:SF15">
    <property type="entry name" value="DOLICHOL KINASE"/>
    <property type="match status" value="1"/>
</dbReference>
<evidence type="ECO:0000313" key="12">
    <source>
        <dbReference type="Proteomes" id="UP000014680"/>
    </source>
</evidence>
<feature type="transmembrane region" description="Helical" evidence="10">
    <location>
        <begin position="83"/>
        <end position="101"/>
    </location>
</feature>
<dbReference type="AlphaFoldDB" id="A0A0A1U154"/>
<comment type="subcellular location">
    <subcellularLocation>
        <location evidence="1">Endoplasmic reticulum membrane</location>
        <topology evidence="1">Multi-pass membrane protein</topology>
    </subcellularLocation>
</comment>
<protein>
    <recommendedName>
        <fullName evidence="3">dolichol kinase</fullName>
        <ecNumber evidence="3">2.7.1.108</ecNumber>
    </recommendedName>
</protein>
<feature type="transmembrane region" description="Helical" evidence="10">
    <location>
        <begin position="42"/>
        <end position="63"/>
    </location>
</feature>
<evidence type="ECO:0000256" key="2">
    <source>
        <dbReference type="ARBA" id="ARBA00010794"/>
    </source>
</evidence>
<keyword evidence="5 10" id="KW-0812">Transmembrane</keyword>
<dbReference type="GO" id="GO:0005789">
    <property type="term" value="C:endoplasmic reticulum membrane"/>
    <property type="evidence" value="ECO:0007669"/>
    <property type="project" value="UniProtKB-SubCell"/>
</dbReference>
<proteinExistence type="inferred from homology"/>
<evidence type="ECO:0000256" key="5">
    <source>
        <dbReference type="ARBA" id="ARBA00022692"/>
    </source>
</evidence>
<feature type="transmembrane region" description="Helical" evidence="10">
    <location>
        <begin position="238"/>
        <end position="260"/>
    </location>
</feature>
<keyword evidence="8 10" id="KW-1133">Transmembrane helix</keyword>
<reference evidence="11 12" key="1">
    <citation type="submission" date="2012-10" db="EMBL/GenBank/DDBJ databases">
        <authorList>
            <person name="Zafar N."/>
            <person name="Inman J."/>
            <person name="Hall N."/>
            <person name="Lorenzi H."/>
            <person name="Caler E."/>
        </authorList>
    </citation>
    <scope>NUCLEOTIDE SEQUENCE [LARGE SCALE GENOMIC DNA]</scope>
    <source>
        <strain evidence="11 12">IP1</strain>
    </source>
</reference>
<feature type="transmembrane region" description="Helical" evidence="10">
    <location>
        <begin position="138"/>
        <end position="155"/>
    </location>
</feature>
<dbReference type="GO" id="GO:0043048">
    <property type="term" value="P:dolichyl monophosphate biosynthetic process"/>
    <property type="evidence" value="ECO:0007669"/>
    <property type="project" value="TreeGrafter"/>
</dbReference>
<keyword evidence="7" id="KW-0256">Endoplasmic reticulum</keyword>
<dbReference type="OrthoDB" id="377083at2759"/>
<name>A0A0A1U154_ENTIV</name>
<dbReference type="EMBL" id="KB206788">
    <property type="protein sequence ID" value="ELP87740.1"/>
    <property type="molecule type" value="Genomic_DNA"/>
</dbReference>
<evidence type="ECO:0000256" key="3">
    <source>
        <dbReference type="ARBA" id="ARBA00012132"/>
    </source>
</evidence>
<organism evidence="11 12">
    <name type="scientific">Entamoeba invadens IP1</name>
    <dbReference type="NCBI Taxonomy" id="370355"/>
    <lineage>
        <taxon>Eukaryota</taxon>
        <taxon>Amoebozoa</taxon>
        <taxon>Evosea</taxon>
        <taxon>Archamoebae</taxon>
        <taxon>Mastigamoebida</taxon>
        <taxon>Entamoebidae</taxon>
        <taxon>Entamoeba</taxon>
    </lineage>
</organism>
<keyword evidence="6" id="KW-0418">Kinase</keyword>
<evidence type="ECO:0000256" key="4">
    <source>
        <dbReference type="ARBA" id="ARBA00022679"/>
    </source>
</evidence>
<dbReference type="VEuPathDB" id="AmoebaDB:EIN_410930"/>
<comment type="similarity">
    <text evidence="2">Belongs to the polyprenol kinase family.</text>
</comment>
<feature type="transmembrane region" description="Helical" evidence="10">
    <location>
        <begin position="113"/>
        <end position="132"/>
    </location>
</feature>
<evidence type="ECO:0000256" key="10">
    <source>
        <dbReference type="SAM" id="Phobius"/>
    </source>
</evidence>
<dbReference type="InterPro" id="IPR032974">
    <property type="entry name" value="Polypren_kinase"/>
</dbReference>
<evidence type="ECO:0000256" key="9">
    <source>
        <dbReference type="ARBA" id="ARBA00023136"/>
    </source>
</evidence>
<dbReference type="RefSeq" id="XP_004254511.1">
    <property type="nucleotide sequence ID" value="XM_004254463.1"/>
</dbReference>
<gene>
    <name evidence="11" type="ORF">EIN_410930</name>
</gene>
<evidence type="ECO:0000313" key="11">
    <source>
        <dbReference type="EMBL" id="ELP87740.1"/>
    </source>
</evidence>
<feature type="transmembrane region" description="Helical" evidence="10">
    <location>
        <begin position="176"/>
        <end position="197"/>
    </location>
</feature>
<evidence type="ECO:0000256" key="7">
    <source>
        <dbReference type="ARBA" id="ARBA00022824"/>
    </source>
</evidence>
<evidence type="ECO:0000256" key="1">
    <source>
        <dbReference type="ARBA" id="ARBA00004477"/>
    </source>
</evidence>
<evidence type="ECO:0000256" key="8">
    <source>
        <dbReference type="ARBA" id="ARBA00022989"/>
    </source>
</evidence>
<feature type="transmembrane region" description="Helical" evidence="10">
    <location>
        <begin position="203"/>
        <end position="226"/>
    </location>
</feature>
<evidence type="ECO:0000256" key="6">
    <source>
        <dbReference type="ARBA" id="ARBA00022777"/>
    </source>
</evidence>
<accession>A0A0A1U154</accession>
<dbReference type="PANTHER" id="PTHR13205">
    <property type="entry name" value="TRANSMEMBRANE PROTEIN 15-RELATED"/>
    <property type="match status" value="1"/>
</dbReference>